<name>A0A5D6WQY7_9FIRM</name>
<reference evidence="1 2" key="1">
    <citation type="submission" date="2019-08" db="EMBL/GenBank/DDBJ databases">
        <title>Selenomonas sp. mPRGC5 and Selenomonas sp. mPRGC8 isolated from ruminal fluid of dairy goat (Capra hircus).</title>
        <authorList>
            <person name="Poothong S."/>
            <person name="Nuengjamnong C."/>
            <person name="Tanasupawat S."/>
        </authorList>
    </citation>
    <scope>NUCLEOTIDE SEQUENCE [LARGE SCALE GENOMIC DNA]</scope>
    <source>
        <strain evidence="2">mPRGC8</strain>
    </source>
</reference>
<evidence type="ECO:0000313" key="2">
    <source>
        <dbReference type="Proteomes" id="UP000322783"/>
    </source>
</evidence>
<gene>
    <name evidence="1" type="ORF">FZ041_02995</name>
</gene>
<organism evidence="1 2">
    <name type="scientific">Selenomonas caprae</name>
    <dbReference type="NCBI Taxonomy" id="2606905"/>
    <lineage>
        <taxon>Bacteria</taxon>
        <taxon>Bacillati</taxon>
        <taxon>Bacillota</taxon>
        <taxon>Negativicutes</taxon>
        <taxon>Selenomonadales</taxon>
        <taxon>Selenomonadaceae</taxon>
        <taxon>Selenomonas</taxon>
    </lineage>
</organism>
<dbReference type="AlphaFoldDB" id="A0A5D6WQY7"/>
<dbReference type="EMBL" id="VTOZ01000004">
    <property type="protein sequence ID" value="TYZ30260.1"/>
    <property type="molecule type" value="Genomic_DNA"/>
</dbReference>
<dbReference type="Proteomes" id="UP000322783">
    <property type="component" value="Unassembled WGS sequence"/>
</dbReference>
<protein>
    <submittedName>
        <fullName evidence="1">Uncharacterized protein</fullName>
    </submittedName>
</protein>
<proteinExistence type="predicted"/>
<accession>A0A5D6WQY7</accession>
<keyword evidence="2" id="KW-1185">Reference proteome</keyword>
<dbReference type="RefSeq" id="WP_149188459.1">
    <property type="nucleotide sequence ID" value="NZ_VTOZ01000004.1"/>
</dbReference>
<comment type="caution">
    <text evidence="1">The sequence shown here is derived from an EMBL/GenBank/DDBJ whole genome shotgun (WGS) entry which is preliminary data.</text>
</comment>
<sequence>MNDSIYNEENVLKQINNLKKILHEGGKMNAYFALEKIEGCIKSEGVVNEKIFRLIKMNTDIRTLGDVYLSNIEIREWWRMLTDLVKVSGVVCYKRILQKYTNVISTELLKEKIDRNKIVISYKTSKKLREILDEYKKIERMKNDELWFVDEKKIIFKDEEISFIVKKIRRDVYTNSILY</sequence>
<evidence type="ECO:0000313" key="1">
    <source>
        <dbReference type="EMBL" id="TYZ30260.1"/>
    </source>
</evidence>